<protein>
    <recommendedName>
        <fullName evidence="2">Galactose-1-epimerase</fullName>
    </recommendedName>
</protein>
<proteinExistence type="predicted"/>
<dbReference type="InterPro" id="IPR008183">
    <property type="entry name" value="Aldose_1/G6P_1-epimerase"/>
</dbReference>
<sequence>QHFPDSPNHENFPRVVLKPGEIYTQTTVYQFQTD</sequence>
<reference evidence="1" key="1">
    <citation type="journal article" date="2020" name="mSystems">
        <title>Genome- and Community-Level Interaction Insights into Carbon Utilization and Element Cycling Functions of Hydrothermarchaeota in Hydrothermal Sediment.</title>
        <authorList>
            <person name="Zhou Z."/>
            <person name="Liu Y."/>
            <person name="Xu W."/>
            <person name="Pan J."/>
            <person name="Luo Z.H."/>
            <person name="Li M."/>
        </authorList>
    </citation>
    <scope>NUCLEOTIDE SEQUENCE [LARGE SCALE GENOMIC DNA]</scope>
    <source>
        <strain evidence="1">HyVt-76</strain>
    </source>
</reference>
<feature type="non-terminal residue" evidence="1">
    <location>
        <position position="1"/>
    </location>
</feature>
<organism evidence="1">
    <name type="scientific">Caldithrix abyssi</name>
    <dbReference type="NCBI Taxonomy" id="187145"/>
    <lineage>
        <taxon>Bacteria</taxon>
        <taxon>Pseudomonadati</taxon>
        <taxon>Calditrichota</taxon>
        <taxon>Calditrichia</taxon>
        <taxon>Calditrichales</taxon>
        <taxon>Calditrichaceae</taxon>
        <taxon>Caldithrix</taxon>
    </lineage>
</organism>
<dbReference type="GO" id="GO:0005975">
    <property type="term" value="P:carbohydrate metabolic process"/>
    <property type="evidence" value="ECO:0007669"/>
    <property type="project" value="InterPro"/>
</dbReference>
<dbReference type="AlphaFoldDB" id="A0A7V5LIR7"/>
<dbReference type="SUPFAM" id="SSF74650">
    <property type="entry name" value="Galactose mutarotase-like"/>
    <property type="match status" value="1"/>
</dbReference>
<accession>A0A7V5LIR7</accession>
<dbReference type="EMBL" id="DRTD01000020">
    <property type="protein sequence ID" value="HHE54190.1"/>
    <property type="molecule type" value="Genomic_DNA"/>
</dbReference>
<dbReference type="GO" id="GO:0016853">
    <property type="term" value="F:isomerase activity"/>
    <property type="evidence" value="ECO:0007669"/>
    <property type="project" value="InterPro"/>
</dbReference>
<dbReference type="InterPro" id="IPR011013">
    <property type="entry name" value="Gal_mutarotase_sf_dom"/>
</dbReference>
<dbReference type="GO" id="GO:0030246">
    <property type="term" value="F:carbohydrate binding"/>
    <property type="evidence" value="ECO:0007669"/>
    <property type="project" value="InterPro"/>
</dbReference>
<evidence type="ECO:0000313" key="1">
    <source>
        <dbReference type="EMBL" id="HHE54190.1"/>
    </source>
</evidence>
<dbReference type="Pfam" id="PF01263">
    <property type="entry name" value="Aldose_epim"/>
    <property type="match status" value="1"/>
</dbReference>
<gene>
    <name evidence="1" type="ORF">ENL21_00280</name>
</gene>
<dbReference type="Proteomes" id="UP000886111">
    <property type="component" value="Unassembled WGS sequence"/>
</dbReference>
<dbReference type="Gene3D" id="2.70.98.10">
    <property type="match status" value="1"/>
</dbReference>
<name>A0A7V5LIR7_CALAY</name>
<evidence type="ECO:0008006" key="2">
    <source>
        <dbReference type="Google" id="ProtNLM"/>
    </source>
</evidence>
<comment type="caution">
    <text evidence="1">The sequence shown here is derived from an EMBL/GenBank/DDBJ whole genome shotgun (WGS) entry which is preliminary data.</text>
</comment>
<dbReference type="InterPro" id="IPR014718">
    <property type="entry name" value="GH-type_carb-bd"/>
</dbReference>